<proteinExistence type="predicted"/>
<accession>A0A0A8ZTU8</accession>
<evidence type="ECO:0000313" key="1">
    <source>
        <dbReference type="EMBL" id="JAD42844.1"/>
    </source>
</evidence>
<name>A0A0A8ZTU8_ARUDO</name>
<organism evidence="1">
    <name type="scientific">Arundo donax</name>
    <name type="common">Giant reed</name>
    <name type="synonym">Donax arundinaceus</name>
    <dbReference type="NCBI Taxonomy" id="35708"/>
    <lineage>
        <taxon>Eukaryota</taxon>
        <taxon>Viridiplantae</taxon>
        <taxon>Streptophyta</taxon>
        <taxon>Embryophyta</taxon>
        <taxon>Tracheophyta</taxon>
        <taxon>Spermatophyta</taxon>
        <taxon>Magnoliopsida</taxon>
        <taxon>Liliopsida</taxon>
        <taxon>Poales</taxon>
        <taxon>Poaceae</taxon>
        <taxon>PACMAD clade</taxon>
        <taxon>Arundinoideae</taxon>
        <taxon>Arundineae</taxon>
        <taxon>Arundo</taxon>
    </lineage>
</organism>
<dbReference type="EMBL" id="GBRH01255051">
    <property type="protein sequence ID" value="JAD42844.1"/>
    <property type="molecule type" value="Transcribed_RNA"/>
</dbReference>
<protein>
    <submittedName>
        <fullName evidence="1">Uncharacterized protein</fullName>
    </submittedName>
</protein>
<dbReference type="AlphaFoldDB" id="A0A0A8ZTU8"/>
<sequence>MKIAQKQMIETLNLNQLLLLIFLAVERRNLSLHLNQRFSPNPLLSLHLNQRFSPNPFSSYQ</sequence>
<reference evidence="1" key="1">
    <citation type="submission" date="2014-09" db="EMBL/GenBank/DDBJ databases">
        <authorList>
            <person name="Magalhaes I.L.F."/>
            <person name="Oliveira U."/>
            <person name="Santos F.R."/>
            <person name="Vidigal T.H.D.A."/>
            <person name="Brescovit A.D."/>
            <person name="Santos A.J."/>
        </authorList>
    </citation>
    <scope>NUCLEOTIDE SEQUENCE</scope>
    <source>
        <tissue evidence="1">Shoot tissue taken approximately 20 cm above the soil surface</tissue>
    </source>
</reference>
<reference evidence="1" key="2">
    <citation type="journal article" date="2015" name="Data Brief">
        <title>Shoot transcriptome of the giant reed, Arundo donax.</title>
        <authorList>
            <person name="Barrero R.A."/>
            <person name="Guerrero F.D."/>
            <person name="Moolhuijzen P."/>
            <person name="Goolsby J.A."/>
            <person name="Tidwell J."/>
            <person name="Bellgard S.E."/>
            <person name="Bellgard M.I."/>
        </authorList>
    </citation>
    <scope>NUCLEOTIDE SEQUENCE</scope>
    <source>
        <tissue evidence="1">Shoot tissue taken approximately 20 cm above the soil surface</tissue>
    </source>
</reference>